<dbReference type="GO" id="GO:0005634">
    <property type="term" value="C:nucleus"/>
    <property type="evidence" value="ECO:0007669"/>
    <property type="project" value="TreeGrafter"/>
</dbReference>
<gene>
    <name evidence="3" type="ORF">Sango_0748900</name>
</gene>
<name>A0AAE2BZS0_9LAMI</name>
<protein>
    <submittedName>
        <fullName evidence="3">Chromatin assembly factor 1 subunit FAS1</fullName>
    </submittedName>
</protein>
<evidence type="ECO:0000256" key="1">
    <source>
        <dbReference type="SAM" id="MobiDB-lite"/>
    </source>
</evidence>
<accession>A0AAE2BZS0</accession>
<feature type="region of interest" description="Disordered" evidence="1">
    <location>
        <begin position="535"/>
        <end position="584"/>
    </location>
</feature>
<dbReference type="PANTHER" id="PTHR15272">
    <property type="entry name" value="CHROMATIN ASSEMBLY FACTOR 1 SUBUNIT A CAF-1 SUBUNIT A"/>
    <property type="match status" value="1"/>
</dbReference>
<feature type="domain" description="Chromatin assembly factor 1 subunit Cac1-like C-terminal" evidence="2">
    <location>
        <begin position="722"/>
        <end position="772"/>
    </location>
</feature>
<dbReference type="InterPro" id="IPR048800">
    <property type="entry name" value="Cac1-like_C"/>
</dbReference>
<feature type="region of interest" description="Disordered" evidence="1">
    <location>
        <begin position="810"/>
        <end position="838"/>
    </location>
</feature>
<keyword evidence="4" id="KW-1185">Reference proteome</keyword>
<dbReference type="GO" id="GO:0006334">
    <property type="term" value="P:nucleosome assembly"/>
    <property type="evidence" value="ECO:0007669"/>
    <property type="project" value="TreeGrafter"/>
</dbReference>
<sequence>MGEVEPMIIDGADQKKKTLKRKSVEPCLYTPSSEEKQAKITAFSDEINSLVRFCKDLLLESRGALLDSVEKVGNSSSFLNSVIACLMEESVLPLSKLVDEIFEKVKGRTGDVDGVSKASVKSAVLIIGQRLCYGATTVDADILEDDAGCALWCWECWDAGYALWLAFGFIMTRDLKLMPKLARASLKVRRTCRKKIQERIMAVSAMINALEKSENHPNYPQELTKASEKLSKVLHEADIRLLMENLSQKNGAEMAEKEAKREEKLLIKQMEKNKREMEKERKKMDRVLQKEKMQSEKELKRLHEEAEKEERRRQKEENDMQKQLKRQQEDAEKDQRRREKEEAEMRKQLALQKQASLMERFLKRNKTESTSQNDSSMSKATTSGSSANMLERTSQSVTLVMDSVLAQNGGLEVEDIWKSHLNAWCRIGHSIRSSRKMRWGIRQKPKTELVKELKLTTNKELTCDEDLNVEKFVGGWVDPNVDGRLSQMNTDSSPLPSIQKRIRAKQLLQFDKSHRPAFYGVCPRKRRSDYGLPLTPNFVRFRDEPGESLSDSEKDEEDESAEGHLKDDDEEESEDGFFVPDGYLSENEGVKADEVESDDLVEEVRNLPNSEQQVQSEEFCTLLRQQKYLKNLTEHALKKNQPLIILNLMHEKTTLFSAEELTGTEKLERMCLQTLSMRPLPGFPDIEISTHNDVVDEDQEAFSAKSSTKLLATAAALTGSDLPQIISAIQSCPHSIGKITKSLHNKFPNVPKSQIRNKVREISEFSDNRWQVKKEVLSKHGLAVSPEKTCGKTKSIATFLKRCLPPSGTTLNLSESSPQSSQKCAATVEPPRDVSFEH</sequence>
<dbReference type="PANTHER" id="PTHR15272:SF0">
    <property type="entry name" value="CHROMATIN ASSEMBLY FACTOR 1 SUBUNIT A"/>
    <property type="match status" value="1"/>
</dbReference>
<feature type="compositionally biased region" description="Polar residues" evidence="1">
    <location>
        <begin position="810"/>
        <end position="824"/>
    </location>
</feature>
<dbReference type="GO" id="GO:0033186">
    <property type="term" value="C:CAF-1 complex"/>
    <property type="evidence" value="ECO:0007669"/>
    <property type="project" value="TreeGrafter"/>
</dbReference>
<evidence type="ECO:0000313" key="4">
    <source>
        <dbReference type="Proteomes" id="UP001289374"/>
    </source>
</evidence>
<evidence type="ECO:0000259" key="2">
    <source>
        <dbReference type="Pfam" id="PF21796"/>
    </source>
</evidence>
<feature type="compositionally biased region" description="Low complexity" evidence="1">
    <location>
        <begin position="375"/>
        <end position="387"/>
    </location>
</feature>
<dbReference type="Pfam" id="PF21796">
    <property type="entry name" value="Cac1_C"/>
    <property type="match status" value="1"/>
</dbReference>
<comment type="caution">
    <text evidence="3">The sequence shown here is derived from an EMBL/GenBank/DDBJ whole genome shotgun (WGS) entry which is preliminary data.</text>
</comment>
<feature type="region of interest" description="Disordered" evidence="1">
    <location>
        <begin position="364"/>
        <end position="388"/>
    </location>
</feature>
<evidence type="ECO:0000313" key="3">
    <source>
        <dbReference type="EMBL" id="KAK4403803.1"/>
    </source>
</evidence>
<reference evidence="3" key="2">
    <citation type="journal article" date="2024" name="Plant">
        <title>Genomic evolution and insights into agronomic trait innovations of Sesamum species.</title>
        <authorList>
            <person name="Miao H."/>
            <person name="Wang L."/>
            <person name="Qu L."/>
            <person name="Liu H."/>
            <person name="Sun Y."/>
            <person name="Le M."/>
            <person name="Wang Q."/>
            <person name="Wei S."/>
            <person name="Zheng Y."/>
            <person name="Lin W."/>
            <person name="Duan Y."/>
            <person name="Cao H."/>
            <person name="Xiong S."/>
            <person name="Wang X."/>
            <person name="Wei L."/>
            <person name="Li C."/>
            <person name="Ma Q."/>
            <person name="Ju M."/>
            <person name="Zhao R."/>
            <person name="Li G."/>
            <person name="Mu C."/>
            <person name="Tian Q."/>
            <person name="Mei H."/>
            <person name="Zhang T."/>
            <person name="Gao T."/>
            <person name="Zhang H."/>
        </authorList>
    </citation>
    <scope>NUCLEOTIDE SEQUENCE</scope>
    <source>
        <strain evidence="3">K16</strain>
    </source>
</reference>
<organism evidence="3 4">
    <name type="scientific">Sesamum angolense</name>
    <dbReference type="NCBI Taxonomy" id="2727404"/>
    <lineage>
        <taxon>Eukaryota</taxon>
        <taxon>Viridiplantae</taxon>
        <taxon>Streptophyta</taxon>
        <taxon>Embryophyta</taxon>
        <taxon>Tracheophyta</taxon>
        <taxon>Spermatophyta</taxon>
        <taxon>Magnoliopsida</taxon>
        <taxon>eudicotyledons</taxon>
        <taxon>Gunneridae</taxon>
        <taxon>Pentapetalae</taxon>
        <taxon>asterids</taxon>
        <taxon>lamiids</taxon>
        <taxon>Lamiales</taxon>
        <taxon>Pedaliaceae</taxon>
        <taxon>Sesamum</taxon>
    </lineage>
</organism>
<feature type="region of interest" description="Disordered" evidence="1">
    <location>
        <begin position="272"/>
        <end position="347"/>
    </location>
</feature>
<reference evidence="3" key="1">
    <citation type="submission" date="2020-06" db="EMBL/GenBank/DDBJ databases">
        <authorList>
            <person name="Li T."/>
            <person name="Hu X."/>
            <person name="Zhang T."/>
            <person name="Song X."/>
            <person name="Zhang H."/>
            <person name="Dai N."/>
            <person name="Sheng W."/>
            <person name="Hou X."/>
            <person name="Wei L."/>
        </authorList>
    </citation>
    <scope>NUCLEOTIDE SEQUENCE</scope>
    <source>
        <strain evidence="3">K16</strain>
        <tissue evidence="3">Leaf</tissue>
    </source>
</reference>
<dbReference type="EMBL" id="JACGWL010000004">
    <property type="protein sequence ID" value="KAK4403803.1"/>
    <property type="molecule type" value="Genomic_DNA"/>
</dbReference>
<dbReference type="AlphaFoldDB" id="A0AAE2BZS0"/>
<dbReference type="Proteomes" id="UP001289374">
    <property type="component" value="Unassembled WGS sequence"/>
</dbReference>
<proteinExistence type="predicted"/>